<evidence type="ECO:0000256" key="1">
    <source>
        <dbReference type="ARBA" id="ARBA00004141"/>
    </source>
</evidence>
<keyword evidence="9" id="KW-1185">Reference proteome</keyword>
<dbReference type="InterPro" id="IPR004254">
    <property type="entry name" value="AdipoR/HlyIII-related"/>
</dbReference>
<dbReference type="EMBL" id="CP042997">
    <property type="protein sequence ID" value="QEH35349.1"/>
    <property type="molecule type" value="Genomic_DNA"/>
</dbReference>
<keyword evidence="5" id="KW-0479">Metal-binding</keyword>
<organism evidence="8 9">
    <name type="scientific">Aquisphaera giovannonii</name>
    <dbReference type="NCBI Taxonomy" id="406548"/>
    <lineage>
        <taxon>Bacteria</taxon>
        <taxon>Pseudomonadati</taxon>
        <taxon>Planctomycetota</taxon>
        <taxon>Planctomycetia</taxon>
        <taxon>Isosphaerales</taxon>
        <taxon>Isosphaeraceae</taxon>
        <taxon>Aquisphaera</taxon>
    </lineage>
</organism>
<comment type="subcellular location">
    <subcellularLocation>
        <location evidence="1">Membrane</location>
        <topology evidence="1">Multi-pass membrane protein</topology>
    </subcellularLocation>
</comment>
<evidence type="ECO:0000256" key="4">
    <source>
        <dbReference type="ARBA" id="ARBA00023136"/>
    </source>
</evidence>
<gene>
    <name evidence="8" type="ORF">OJF2_39000</name>
</gene>
<feature type="binding site" evidence="5">
    <location>
        <position position="194"/>
    </location>
    <ligand>
        <name>Zn(2+)</name>
        <dbReference type="ChEBI" id="CHEBI:29105"/>
    </ligand>
</feature>
<feature type="transmembrane region" description="Helical" evidence="7">
    <location>
        <begin position="192"/>
        <end position="217"/>
    </location>
</feature>
<dbReference type="Pfam" id="PF03006">
    <property type="entry name" value="HlyIII"/>
    <property type="match status" value="1"/>
</dbReference>
<feature type="binding site" evidence="5">
    <location>
        <position position="190"/>
    </location>
    <ligand>
        <name>Zn(2+)</name>
        <dbReference type="ChEBI" id="CHEBI:29105"/>
    </ligand>
</feature>
<dbReference type="PANTHER" id="PTHR20855">
    <property type="entry name" value="ADIPOR/PROGESTIN RECEPTOR-RELATED"/>
    <property type="match status" value="1"/>
</dbReference>
<feature type="transmembrane region" description="Helical" evidence="7">
    <location>
        <begin position="157"/>
        <end position="180"/>
    </location>
</feature>
<dbReference type="KEGG" id="agv:OJF2_39000"/>
<evidence type="ECO:0000256" key="5">
    <source>
        <dbReference type="PIRSR" id="PIRSR604254-1"/>
    </source>
</evidence>
<accession>A0A5B9W5D8</accession>
<dbReference type="RefSeq" id="WP_148595163.1">
    <property type="nucleotide sequence ID" value="NZ_CP042997.1"/>
</dbReference>
<dbReference type="AlphaFoldDB" id="A0A5B9W5D8"/>
<feature type="transmembrane region" description="Helical" evidence="7">
    <location>
        <begin position="78"/>
        <end position="97"/>
    </location>
</feature>
<dbReference type="GO" id="GO:0016020">
    <property type="term" value="C:membrane"/>
    <property type="evidence" value="ECO:0007669"/>
    <property type="project" value="UniProtKB-SubCell"/>
</dbReference>
<dbReference type="OrthoDB" id="9813689at2"/>
<dbReference type="Proteomes" id="UP000324233">
    <property type="component" value="Chromosome"/>
</dbReference>
<dbReference type="GO" id="GO:0046872">
    <property type="term" value="F:metal ion binding"/>
    <property type="evidence" value="ECO:0007669"/>
    <property type="project" value="UniProtKB-KW"/>
</dbReference>
<evidence type="ECO:0000256" key="2">
    <source>
        <dbReference type="ARBA" id="ARBA00022692"/>
    </source>
</evidence>
<keyword evidence="3 7" id="KW-1133">Transmembrane helix</keyword>
<sequence>MGFLHFREPVNAWSHGIWMLLALPGLVLLWRRGRGSAAMRATLLIYGLTLVFCSGVSMLFHGVRDAPATILALDRLDHIGIFLLIAGTYTPIAWALLRRRWRLAMLATVWACAAAGIAMHLTWPVVPRGLSTGLYLGMGWLAIVCYLEVARRVSQRALLPLVIGGILYSLGALFNLLHFPVIWPGVFQSHELFHVLVVAASVCHFYFIITVAGVAALEMEREPRAQATDPAARRANRPEKSQA</sequence>
<feature type="transmembrane region" description="Helical" evidence="7">
    <location>
        <begin position="12"/>
        <end position="31"/>
    </location>
</feature>
<keyword evidence="5" id="KW-0862">Zinc</keyword>
<feature type="transmembrane region" description="Helical" evidence="7">
    <location>
        <begin position="43"/>
        <end position="63"/>
    </location>
</feature>
<reference evidence="8 9" key="1">
    <citation type="submission" date="2019-08" db="EMBL/GenBank/DDBJ databases">
        <title>Deep-cultivation of Planctomycetes and their phenomic and genomic characterization uncovers novel biology.</title>
        <authorList>
            <person name="Wiegand S."/>
            <person name="Jogler M."/>
            <person name="Boedeker C."/>
            <person name="Pinto D."/>
            <person name="Vollmers J."/>
            <person name="Rivas-Marin E."/>
            <person name="Kohn T."/>
            <person name="Peeters S.H."/>
            <person name="Heuer A."/>
            <person name="Rast P."/>
            <person name="Oberbeckmann S."/>
            <person name="Bunk B."/>
            <person name="Jeske O."/>
            <person name="Meyerdierks A."/>
            <person name="Storesund J.E."/>
            <person name="Kallscheuer N."/>
            <person name="Luecker S."/>
            <person name="Lage O.M."/>
            <person name="Pohl T."/>
            <person name="Merkel B.J."/>
            <person name="Hornburger P."/>
            <person name="Mueller R.-W."/>
            <person name="Bruemmer F."/>
            <person name="Labrenz M."/>
            <person name="Spormann A.M."/>
            <person name="Op den Camp H."/>
            <person name="Overmann J."/>
            <person name="Amann R."/>
            <person name="Jetten M.S.M."/>
            <person name="Mascher T."/>
            <person name="Medema M.H."/>
            <person name="Devos D.P."/>
            <person name="Kaster A.-K."/>
            <person name="Ovreas L."/>
            <person name="Rohde M."/>
            <person name="Galperin M.Y."/>
            <person name="Jogler C."/>
        </authorList>
    </citation>
    <scope>NUCLEOTIDE SEQUENCE [LARGE SCALE GENOMIC DNA]</scope>
    <source>
        <strain evidence="8 9">OJF2</strain>
    </source>
</reference>
<feature type="transmembrane region" description="Helical" evidence="7">
    <location>
        <begin position="132"/>
        <end position="150"/>
    </location>
</feature>
<keyword evidence="2 7" id="KW-0812">Transmembrane</keyword>
<protein>
    <submittedName>
        <fullName evidence="8">Hemolysin-III related</fullName>
    </submittedName>
</protein>
<evidence type="ECO:0000313" key="9">
    <source>
        <dbReference type="Proteomes" id="UP000324233"/>
    </source>
</evidence>
<dbReference type="PANTHER" id="PTHR20855:SF3">
    <property type="entry name" value="LD03007P"/>
    <property type="match status" value="1"/>
</dbReference>
<proteinExistence type="predicted"/>
<feature type="transmembrane region" description="Helical" evidence="7">
    <location>
        <begin position="104"/>
        <end position="126"/>
    </location>
</feature>
<evidence type="ECO:0000256" key="3">
    <source>
        <dbReference type="ARBA" id="ARBA00022989"/>
    </source>
</evidence>
<feature type="binding site" evidence="5">
    <location>
        <position position="61"/>
    </location>
    <ligand>
        <name>Zn(2+)</name>
        <dbReference type="ChEBI" id="CHEBI:29105"/>
    </ligand>
</feature>
<evidence type="ECO:0000313" key="8">
    <source>
        <dbReference type="EMBL" id="QEH35349.1"/>
    </source>
</evidence>
<feature type="region of interest" description="Disordered" evidence="6">
    <location>
        <begin position="222"/>
        <end position="243"/>
    </location>
</feature>
<evidence type="ECO:0000256" key="6">
    <source>
        <dbReference type="SAM" id="MobiDB-lite"/>
    </source>
</evidence>
<keyword evidence="4 7" id="KW-0472">Membrane</keyword>
<name>A0A5B9W5D8_9BACT</name>
<evidence type="ECO:0000256" key="7">
    <source>
        <dbReference type="SAM" id="Phobius"/>
    </source>
</evidence>